<evidence type="ECO:0000313" key="1">
    <source>
        <dbReference type="EMBL" id="TGJ72101.1"/>
    </source>
</evidence>
<reference evidence="1 2" key="1">
    <citation type="submission" date="2019-03" db="EMBL/GenBank/DDBJ databases">
        <title>Nematode-trapping fungi genome.</title>
        <authorList>
            <person name="Vidal-Diez De Ulzurrun G."/>
        </authorList>
    </citation>
    <scope>NUCLEOTIDE SEQUENCE [LARGE SCALE GENOMIC DNA]</scope>
    <source>
        <strain evidence="1 2">TWF154</strain>
    </source>
</reference>
<dbReference type="AlphaFoldDB" id="A0A8H2E5D0"/>
<protein>
    <submittedName>
        <fullName evidence="1">Uncharacterized protein</fullName>
    </submittedName>
</protein>
<comment type="caution">
    <text evidence="1">The sequence shown here is derived from an EMBL/GenBank/DDBJ whole genome shotgun (WGS) entry which is preliminary data.</text>
</comment>
<organism evidence="1 2">
    <name type="scientific">Orbilia oligospora</name>
    <name type="common">Nematode-trapping fungus</name>
    <name type="synonym">Arthrobotrys oligospora</name>
    <dbReference type="NCBI Taxonomy" id="2813651"/>
    <lineage>
        <taxon>Eukaryota</taxon>
        <taxon>Fungi</taxon>
        <taxon>Dikarya</taxon>
        <taxon>Ascomycota</taxon>
        <taxon>Pezizomycotina</taxon>
        <taxon>Orbiliomycetes</taxon>
        <taxon>Orbiliales</taxon>
        <taxon>Orbiliaceae</taxon>
        <taxon>Orbilia</taxon>
    </lineage>
</organism>
<accession>A0A8H2E5D0</accession>
<gene>
    <name evidence="1" type="ORF">EYR41_004016</name>
</gene>
<sequence>MISFLIVRRESDLSVLGKLQVSITKSLREDGRKLPGLNGSFTASILCPIYGYRSFDENTNAMTVESFSLRQVIWFRL</sequence>
<dbReference type="EMBL" id="SOZJ01000002">
    <property type="protein sequence ID" value="TGJ72101.1"/>
    <property type="molecule type" value="Genomic_DNA"/>
</dbReference>
<evidence type="ECO:0000313" key="2">
    <source>
        <dbReference type="Proteomes" id="UP000297595"/>
    </source>
</evidence>
<proteinExistence type="predicted"/>
<dbReference type="Proteomes" id="UP000297595">
    <property type="component" value="Unassembled WGS sequence"/>
</dbReference>
<name>A0A8H2E5D0_ORBOL</name>